<comment type="caution">
    <text evidence="1">The sequence shown here is derived from an EMBL/GenBank/DDBJ whole genome shotgun (WGS) entry which is preliminary data.</text>
</comment>
<dbReference type="PATRIC" id="fig|1227455.4.peg.3181"/>
<dbReference type="InterPro" id="IPR049701">
    <property type="entry name" value="HVO_2523-like"/>
</dbReference>
<dbReference type="InParanoid" id="M0MDK7"/>
<evidence type="ECO:0000313" key="2">
    <source>
        <dbReference type="Proteomes" id="UP000011669"/>
    </source>
</evidence>
<dbReference type="STRING" id="1227455.C449_15627"/>
<evidence type="ECO:0008006" key="3">
    <source>
        <dbReference type="Google" id="ProtNLM"/>
    </source>
</evidence>
<dbReference type="NCBIfam" id="NF041914">
    <property type="entry name" value="HVO_2523"/>
    <property type="match status" value="1"/>
</dbReference>
<proteinExistence type="predicted"/>
<dbReference type="AlphaFoldDB" id="M0MDK7"/>
<sequence>MESNATTDGSGRLCPVCGTAMNRRHCKYVCPRHGVVYDCSDTFW</sequence>
<gene>
    <name evidence="1" type="ORF">C449_15627</name>
</gene>
<dbReference type="EMBL" id="AOMD01000030">
    <property type="protein sequence ID" value="EMA43418.1"/>
    <property type="molecule type" value="Genomic_DNA"/>
</dbReference>
<name>M0MDK7_9EURY</name>
<evidence type="ECO:0000313" key="1">
    <source>
        <dbReference type="EMBL" id="EMA43418.1"/>
    </source>
</evidence>
<keyword evidence="2" id="KW-1185">Reference proteome</keyword>
<dbReference type="Proteomes" id="UP000011669">
    <property type="component" value="Unassembled WGS sequence"/>
</dbReference>
<organism evidence="1 2">
    <name type="scientific">Halococcus saccharolyticus DSM 5350</name>
    <dbReference type="NCBI Taxonomy" id="1227455"/>
    <lineage>
        <taxon>Archaea</taxon>
        <taxon>Methanobacteriati</taxon>
        <taxon>Methanobacteriota</taxon>
        <taxon>Stenosarchaea group</taxon>
        <taxon>Halobacteria</taxon>
        <taxon>Halobacteriales</taxon>
        <taxon>Halococcaceae</taxon>
        <taxon>Halococcus</taxon>
    </lineage>
</organism>
<protein>
    <recommendedName>
        <fullName evidence="3">Small CPxCG-related zinc finger protein</fullName>
    </recommendedName>
</protein>
<reference evidence="1 2" key="1">
    <citation type="journal article" date="2014" name="PLoS Genet.">
        <title>Phylogenetically driven sequencing of extremely halophilic archaea reveals strategies for static and dynamic osmo-response.</title>
        <authorList>
            <person name="Becker E.A."/>
            <person name="Seitzer P.M."/>
            <person name="Tritt A."/>
            <person name="Larsen D."/>
            <person name="Krusor M."/>
            <person name="Yao A.I."/>
            <person name="Wu D."/>
            <person name="Madern D."/>
            <person name="Eisen J.A."/>
            <person name="Darling A.E."/>
            <person name="Facciotti M.T."/>
        </authorList>
    </citation>
    <scope>NUCLEOTIDE SEQUENCE [LARGE SCALE GENOMIC DNA]</scope>
    <source>
        <strain evidence="1 2">DSM 5350</strain>
    </source>
</reference>
<accession>M0MDK7</accession>